<evidence type="ECO:0000313" key="1">
    <source>
        <dbReference type="EMBL" id="KAI3759347.1"/>
    </source>
</evidence>
<accession>A0ACB9EKI9</accession>
<reference evidence="1 2" key="2">
    <citation type="journal article" date="2022" name="Mol. Ecol. Resour.">
        <title>The genomes of chicory, endive, great burdock and yacon provide insights into Asteraceae paleo-polyploidization history and plant inulin production.</title>
        <authorList>
            <person name="Fan W."/>
            <person name="Wang S."/>
            <person name="Wang H."/>
            <person name="Wang A."/>
            <person name="Jiang F."/>
            <person name="Liu H."/>
            <person name="Zhao H."/>
            <person name="Xu D."/>
            <person name="Zhang Y."/>
        </authorList>
    </citation>
    <scope>NUCLEOTIDE SEQUENCE [LARGE SCALE GENOMIC DNA]</scope>
    <source>
        <strain evidence="2">cv. Niubang</strain>
    </source>
</reference>
<comment type="caution">
    <text evidence="1">The sequence shown here is derived from an EMBL/GenBank/DDBJ whole genome shotgun (WGS) entry which is preliminary data.</text>
</comment>
<keyword evidence="2" id="KW-1185">Reference proteome</keyword>
<gene>
    <name evidence="1" type="ORF">L6452_07097</name>
</gene>
<dbReference type="Proteomes" id="UP001055879">
    <property type="component" value="Linkage Group LG02"/>
</dbReference>
<organism evidence="1 2">
    <name type="scientific">Arctium lappa</name>
    <name type="common">Greater burdock</name>
    <name type="synonym">Lappa major</name>
    <dbReference type="NCBI Taxonomy" id="4217"/>
    <lineage>
        <taxon>Eukaryota</taxon>
        <taxon>Viridiplantae</taxon>
        <taxon>Streptophyta</taxon>
        <taxon>Embryophyta</taxon>
        <taxon>Tracheophyta</taxon>
        <taxon>Spermatophyta</taxon>
        <taxon>Magnoliopsida</taxon>
        <taxon>eudicotyledons</taxon>
        <taxon>Gunneridae</taxon>
        <taxon>Pentapetalae</taxon>
        <taxon>asterids</taxon>
        <taxon>campanulids</taxon>
        <taxon>Asterales</taxon>
        <taxon>Asteraceae</taxon>
        <taxon>Carduoideae</taxon>
        <taxon>Cardueae</taxon>
        <taxon>Arctiinae</taxon>
        <taxon>Arctium</taxon>
    </lineage>
</organism>
<dbReference type="EMBL" id="CM042048">
    <property type="protein sequence ID" value="KAI3759347.1"/>
    <property type="molecule type" value="Genomic_DNA"/>
</dbReference>
<sequence>MFYLTPDLQYLNRETVTFMVFKRTLLSKKATISPSLSRLCSIFSFRFLPTNPIFQILHLHLLHFIIDIVFWICKKSLRL</sequence>
<proteinExistence type="predicted"/>
<name>A0ACB9EKI9_ARCLA</name>
<reference evidence="2" key="1">
    <citation type="journal article" date="2022" name="Mol. Ecol. Resour.">
        <title>The genomes of chicory, endive, great burdock and yacon provide insights into Asteraceae palaeo-polyploidization history and plant inulin production.</title>
        <authorList>
            <person name="Fan W."/>
            <person name="Wang S."/>
            <person name="Wang H."/>
            <person name="Wang A."/>
            <person name="Jiang F."/>
            <person name="Liu H."/>
            <person name="Zhao H."/>
            <person name="Xu D."/>
            <person name="Zhang Y."/>
        </authorList>
    </citation>
    <scope>NUCLEOTIDE SEQUENCE [LARGE SCALE GENOMIC DNA]</scope>
    <source>
        <strain evidence="2">cv. Niubang</strain>
    </source>
</reference>
<protein>
    <submittedName>
        <fullName evidence="1">Uncharacterized protein</fullName>
    </submittedName>
</protein>
<evidence type="ECO:0000313" key="2">
    <source>
        <dbReference type="Proteomes" id="UP001055879"/>
    </source>
</evidence>